<reference evidence="2" key="1">
    <citation type="journal article" date="2020" name="mSystems">
        <title>Genome- and Community-Level Interaction Insights into Carbon Utilization and Element Cycling Functions of Hydrothermarchaeota in Hydrothermal Sediment.</title>
        <authorList>
            <person name="Zhou Z."/>
            <person name="Liu Y."/>
            <person name="Xu W."/>
            <person name="Pan J."/>
            <person name="Luo Z.H."/>
            <person name="Li M."/>
        </authorList>
    </citation>
    <scope>NUCLEOTIDE SEQUENCE [LARGE SCALE GENOMIC DNA]</scope>
    <source>
        <strain evidence="2">SpSt-500</strain>
    </source>
</reference>
<comment type="caution">
    <text evidence="2">The sequence shown here is derived from an EMBL/GenBank/DDBJ whole genome shotgun (WGS) entry which is preliminary data.</text>
</comment>
<name>A0A832DGB6_9BACT</name>
<feature type="transmembrane region" description="Helical" evidence="1">
    <location>
        <begin position="6"/>
        <end position="23"/>
    </location>
</feature>
<evidence type="ECO:0000256" key="1">
    <source>
        <dbReference type="SAM" id="Phobius"/>
    </source>
</evidence>
<feature type="transmembrane region" description="Helical" evidence="1">
    <location>
        <begin position="128"/>
        <end position="146"/>
    </location>
</feature>
<evidence type="ECO:0000313" key="2">
    <source>
        <dbReference type="EMBL" id="HGT47653.1"/>
    </source>
</evidence>
<organism evidence="2">
    <name type="scientific">Ignavibacterium album</name>
    <dbReference type="NCBI Taxonomy" id="591197"/>
    <lineage>
        <taxon>Bacteria</taxon>
        <taxon>Pseudomonadati</taxon>
        <taxon>Ignavibacteriota</taxon>
        <taxon>Ignavibacteria</taxon>
        <taxon>Ignavibacteriales</taxon>
        <taxon>Ignavibacteriaceae</taxon>
        <taxon>Ignavibacterium</taxon>
    </lineage>
</organism>
<feature type="transmembrane region" description="Helical" evidence="1">
    <location>
        <begin position="92"/>
        <end position="108"/>
    </location>
</feature>
<feature type="transmembrane region" description="Helical" evidence="1">
    <location>
        <begin position="35"/>
        <end position="57"/>
    </location>
</feature>
<keyword evidence="1" id="KW-0812">Transmembrane</keyword>
<keyword evidence="1" id="KW-0472">Membrane</keyword>
<protein>
    <submittedName>
        <fullName evidence="2">Uncharacterized protein</fullName>
    </submittedName>
</protein>
<feature type="transmembrane region" description="Helical" evidence="1">
    <location>
        <begin position="63"/>
        <end position="80"/>
    </location>
</feature>
<proteinExistence type="predicted"/>
<accession>A0A832DGB6</accession>
<sequence length="152" mass="17815">MEIDLVKTILFLLAAIFPVLLLLQKNLLTSYRNFILNILFIHLVLLIIITFKLHHYLRDTFNIPNTITYLLGAIPFIILFTKQKDLLHYQETIFLMISLILLGIAVSLDLLSDGKIFVLDNNDLIEEIFRIAGAFSWLIYNYFLFIRIKKLK</sequence>
<keyword evidence="1" id="KW-1133">Transmembrane helix</keyword>
<gene>
    <name evidence="2" type="ORF">ENS56_06435</name>
</gene>
<dbReference type="EMBL" id="DSVI01000007">
    <property type="protein sequence ID" value="HGT47653.1"/>
    <property type="molecule type" value="Genomic_DNA"/>
</dbReference>
<dbReference type="AlphaFoldDB" id="A0A832DGB6"/>